<protein>
    <submittedName>
        <fullName evidence="3">Uncharacterized protein LOC120283834</fullName>
    </submittedName>
</protein>
<dbReference type="AlphaFoldDB" id="A0AB40D837"/>
<feature type="domain" description="MULE transposase" evidence="1">
    <location>
        <begin position="90"/>
        <end position="184"/>
    </location>
</feature>
<dbReference type="RefSeq" id="XP_039146523.1">
    <property type="nucleotide sequence ID" value="XM_039290589.1"/>
</dbReference>
<dbReference type="PANTHER" id="PTHR31973">
    <property type="entry name" value="POLYPROTEIN, PUTATIVE-RELATED"/>
    <property type="match status" value="1"/>
</dbReference>
<evidence type="ECO:0000259" key="1">
    <source>
        <dbReference type="Pfam" id="PF10551"/>
    </source>
</evidence>
<evidence type="ECO:0000313" key="3">
    <source>
        <dbReference type="RefSeq" id="XP_039146523.1"/>
    </source>
</evidence>
<dbReference type="Proteomes" id="UP001515500">
    <property type="component" value="Chromosome 19"/>
</dbReference>
<evidence type="ECO:0000313" key="2">
    <source>
        <dbReference type="Proteomes" id="UP001515500"/>
    </source>
</evidence>
<dbReference type="GeneID" id="120283834"/>
<proteinExistence type="predicted"/>
<gene>
    <name evidence="3" type="primary">LOC120283834</name>
</gene>
<accession>A0AB40D837</accession>
<dbReference type="InterPro" id="IPR018289">
    <property type="entry name" value="MULE_transposase_dom"/>
</dbReference>
<name>A0AB40D837_DIOCR</name>
<keyword evidence="2" id="KW-1185">Reference proteome</keyword>
<organism evidence="2 3">
    <name type="scientific">Dioscorea cayennensis subsp. rotundata</name>
    <name type="common">White Guinea yam</name>
    <name type="synonym">Dioscorea rotundata</name>
    <dbReference type="NCBI Taxonomy" id="55577"/>
    <lineage>
        <taxon>Eukaryota</taxon>
        <taxon>Viridiplantae</taxon>
        <taxon>Streptophyta</taxon>
        <taxon>Embryophyta</taxon>
        <taxon>Tracheophyta</taxon>
        <taxon>Spermatophyta</taxon>
        <taxon>Magnoliopsida</taxon>
        <taxon>Liliopsida</taxon>
        <taxon>Dioscoreales</taxon>
        <taxon>Dioscoreaceae</taxon>
        <taxon>Dioscorea</taxon>
    </lineage>
</organism>
<reference evidence="3" key="1">
    <citation type="submission" date="2025-08" db="UniProtKB">
        <authorList>
            <consortium name="RefSeq"/>
        </authorList>
    </citation>
    <scope>IDENTIFICATION</scope>
</reference>
<dbReference type="Pfam" id="PF10551">
    <property type="entry name" value="MULE"/>
    <property type="match status" value="1"/>
</dbReference>
<dbReference type="PANTHER" id="PTHR31973:SF189">
    <property type="entry name" value="TRANSPOSASE, MUDR, PLANT, MULE TRANSPOSASE DOMAIN PROTEIN-RELATED"/>
    <property type="match status" value="1"/>
</dbReference>
<sequence>MVRKELGVFITNKVCRNAKGLVLRRIEEQFKHDFIHLHNYALELKATNPGSTVFIVSERKKADEPPMFKKIYVCLAAVREGFISGCRKLIGLDGCFLKGVVKGQILVAVGRDGNNQMYPVAWAVVDKETTETWSWFIELLSADLNIGDGLGWSLISDMQKGLIHAVNNLLPLIEHRMCARHIYARWGKIYPGKDLQIQFWCIARSTSEPEVKKQIQKMKDLKGGAKAVEELLDRWPISGTKKQGKCCKPNQRWRSE</sequence>